<protein>
    <submittedName>
        <fullName evidence="2">Uncharacterized protein</fullName>
    </submittedName>
</protein>
<gene>
    <name evidence="2" type="ORF">LCPAC401_01530</name>
</gene>
<feature type="compositionally biased region" description="Basic and acidic residues" evidence="1">
    <location>
        <begin position="87"/>
        <end position="101"/>
    </location>
</feature>
<dbReference type="EMBL" id="MK500578">
    <property type="protein sequence ID" value="QBK92515.1"/>
    <property type="molecule type" value="Genomic_DNA"/>
</dbReference>
<reference evidence="2" key="1">
    <citation type="journal article" date="2019" name="MBio">
        <title>Virus Genomes from Deep Sea Sediments Expand the Ocean Megavirome and Support Independent Origins of Viral Gigantism.</title>
        <authorList>
            <person name="Backstrom D."/>
            <person name="Yutin N."/>
            <person name="Jorgensen S.L."/>
            <person name="Dharamshi J."/>
            <person name="Homa F."/>
            <person name="Zaremba-Niedwiedzka K."/>
            <person name="Spang A."/>
            <person name="Wolf Y.I."/>
            <person name="Koonin E.V."/>
            <person name="Ettema T.J."/>
        </authorList>
    </citation>
    <scope>NUCLEOTIDE SEQUENCE</scope>
</reference>
<name>A0A481ZAL6_9VIRU</name>
<evidence type="ECO:0000256" key="1">
    <source>
        <dbReference type="SAM" id="MobiDB-lite"/>
    </source>
</evidence>
<accession>A0A481ZAL6</accession>
<evidence type="ECO:0000313" key="2">
    <source>
        <dbReference type="EMBL" id="QBK92515.1"/>
    </source>
</evidence>
<sequence length="276" mass="31228">MTSKPRTFEESEIELSVPSGITAIDLPHTNLRSPFTATISRHEEDIKPTVEIPGAPSFEEEKVTVPVIVKPVIVGGIHVHMVQPVAPKERPPRSRRKKDDPFSLDLTEMKISTDTPHAATFQPHRVFKEKSTPLPVSGAPLDKPTLGIRKIEIDLSSFNIKPINIPILGDNLFVNRIKNLKTLELPITSSKIMKPIPLPKVEEVHEEKRQDIGIDIGMINWTEKRGKSYTVIELIEFIKKYSGNTEKPAKKRKKELVLQLRRILRDQGYNMPPILN</sequence>
<proteinExistence type="predicted"/>
<feature type="region of interest" description="Disordered" evidence="1">
    <location>
        <begin position="84"/>
        <end position="103"/>
    </location>
</feature>
<organism evidence="2">
    <name type="scientific">Pithovirus LCPAC401</name>
    <dbReference type="NCBI Taxonomy" id="2506595"/>
    <lineage>
        <taxon>Viruses</taxon>
        <taxon>Pithoviruses</taxon>
    </lineage>
</organism>